<name>A0A4Y1ZAN8_9BACL</name>
<evidence type="ECO:0000313" key="2">
    <source>
        <dbReference type="Proteomes" id="UP000319716"/>
    </source>
</evidence>
<sequence length="41" mass="4957">MFYPQKDKVYQVIVRKEVYTAFIVHLFQLQLLKTVQWNGIA</sequence>
<dbReference type="AlphaFoldDB" id="A0A4Y1ZAN8"/>
<organism evidence="1 2">
    <name type="scientific">Sporolactobacillus inulinus</name>
    <dbReference type="NCBI Taxonomy" id="2078"/>
    <lineage>
        <taxon>Bacteria</taxon>
        <taxon>Bacillati</taxon>
        <taxon>Bacillota</taxon>
        <taxon>Bacilli</taxon>
        <taxon>Bacillales</taxon>
        <taxon>Sporolactobacillaceae</taxon>
        <taxon>Sporolactobacillus</taxon>
    </lineage>
</organism>
<reference evidence="1 2" key="1">
    <citation type="submission" date="2017-11" db="EMBL/GenBank/DDBJ databases">
        <title>Draft Genome Sequence of Sporolactobacillus inulinus NBRC 111894 Isolated from Koso, a Japanese Sugar-Vegetable Fermented Beverage.</title>
        <authorList>
            <person name="Chiou T.Y."/>
            <person name="Oshima K."/>
            <person name="Suda W."/>
            <person name="Hattori M."/>
            <person name="Takahashi T."/>
        </authorList>
    </citation>
    <scope>NUCLEOTIDE SEQUENCE [LARGE SCALE GENOMIC DNA]</scope>
    <source>
        <strain evidence="1 2">NBRC111894</strain>
    </source>
</reference>
<dbReference type="Proteomes" id="UP000319716">
    <property type="component" value="Unassembled WGS sequence"/>
</dbReference>
<accession>A0A4Y1ZAN8</accession>
<proteinExistence type="predicted"/>
<dbReference type="EMBL" id="BEXB01000011">
    <property type="protein sequence ID" value="GAY76127.1"/>
    <property type="molecule type" value="Genomic_DNA"/>
</dbReference>
<evidence type="ECO:0000313" key="1">
    <source>
        <dbReference type="EMBL" id="GAY76127.1"/>
    </source>
</evidence>
<protein>
    <submittedName>
        <fullName evidence="1">Uncharacterized protein</fullName>
    </submittedName>
</protein>
<gene>
    <name evidence="1" type="ORF">NBRC111894_1681</name>
</gene>
<comment type="caution">
    <text evidence="1">The sequence shown here is derived from an EMBL/GenBank/DDBJ whole genome shotgun (WGS) entry which is preliminary data.</text>
</comment>